<organism evidence="1 2">
    <name type="scientific">Eikenella corrodens</name>
    <dbReference type="NCBI Taxonomy" id="539"/>
    <lineage>
        <taxon>Bacteria</taxon>
        <taxon>Pseudomonadati</taxon>
        <taxon>Pseudomonadota</taxon>
        <taxon>Betaproteobacteria</taxon>
        <taxon>Neisseriales</taxon>
        <taxon>Neisseriaceae</taxon>
        <taxon>Eikenella</taxon>
    </lineage>
</organism>
<proteinExistence type="predicted"/>
<dbReference type="Proteomes" id="UP000282435">
    <property type="component" value="Chromosome"/>
</dbReference>
<evidence type="ECO:0000313" key="2">
    <source>
        <dbReference type="Proteomes" id="UP000282435"/>
    </source>
</evidence>
<dbReference type="RefSeq" id="WP_126983852.1">
    <property type="nucleotide sequence ID" value="NZ_CP034670.1"/>
</dbReference>
<dbReference type="AlphaFoldDB" id="A0A3S9SLK1"/>
<dbReference type="OrthoDB" id="9919712at2"/>
<name>A0A3S9SLK1_EIKCO</name>
<gene>
    <name evidence="1" type="ORF">ELB75_10450</name>
</gene>
<sequence length="85" mass="10116">MDINFVFNDFSNFEDSIIRNIKIEYTEDGSKNFSILVYSQYMWGKYNNVWKEVEIIVKDVVTYRVHEPLQTTAQVISNGIHIIFF</sequence>
<dbReference type="EMBL" id="CP034670">
    <property type="protein sequence ID" value="AZR60390.1"/>
    <property type="molecule type" value="Genomic_DNA"/>
</dbReference>
<protein>
    <submittedName>
        <fullName evidence="1">Uncharacterized protein</fullName>
    </submittedName>
</protein>
<evidence type="ECO:0000313" key="1">
    <source>
        <dbReference type="EMBL" id="AZR60390.1"/>
    </source>
</evidence>
<reference evidence="1 2" key="1">
    <citation type="submission" date="2018-12" db="EMBL/GenBank/DDBJ databases">
        <title>Genome sequencing of Eikenella corrodens KCOM 3110 (= JS217).</title>
        <authorList>
            <person name="Koo J.-K."/>
            <person name="Park S.-N."/>
            <person name="Lim Y.K."/>
        </authorList>
    </citation>
    <scope>NUCLEOTIDE SEQUENCE [LARGE SCALE GENOMIC DNA]</scope>
    <source>
        <strain evidence="1 2">KCOM 3110</strain>
    </source>
</reference>
<accession>A0A3S9SLK1</accession>